<feature type="transmembrane region" description="Helical" evidence="8">
    <location>
        <begin position="389"/>
        <end position="411"/>
    </location>
</feature>
<accession>A0A166I7Z9</accession>
<evidence type="ECO:0000256" key="6">
    <source>
        <dbReference type="ARBA" id="ARBA00050768"/>
    </source>
</evidence>
<dbReference type="FunFam" id="1.20.1280.290:FF:000009">
    <property type="entry name" value="PQ loop repeat family protein"/>
    <property type="match status" value="1"/>
</dbReference>
<dbReference type="GO" id="GO:0015174">
    <property type="term" value="F:basic amino acid transmembrane transporter activity"/>
    <property type="evidence" value="ECO:0007669"/>
    <property type="project" value="TreeGrafter"/>
</dbReference>
<keyword evidence="4 8" id="KW-0472">Membrane</keyword>
<dbReference type="PANTHER" id="PTHR16201">
    <property type="entry name" value="SEVEN TRANSMEMBRANE PROTEIN 1-RELATED"/>
    <property type="match status" value="1"/>
</dbReference>
<keyword evidence="3 8" id="KW-1133">Transmembrane helix</keyword>
<reference evidence="9 10" key="1">
    <citation type="journal article" date="2016" name="Mol. Biol. Evol.">
        <title>Comparative Genomics of Early-Diverging Mushroom-Forming Fungi Provides Insights into the Origins of Lignocellulose Decay Capabilities.</title>
        <authorList>
            <person name="Nagy L.G."/>
            <person name="Riley R."/>
            <person name="Tritt A."/>
            <person name="Adam C."/>
            <person name="Daum C."/>
            <person name="Floudas D."/>
            <person name="Sun H."/>
            <person name="Yadav J.S."/>
            <person name="Pangilinan J."/>
            <person name="Larsson K.H."/>
            <person name="Matsuura K."/>
            <person name="Barry K."/>
            <person name="Labutti K."/>
            <person name="Kuo R."/>
            <person name="Ohm R.A."/>
            <person name="Bhattacharya S.S."/>
            <person name="Shirouzu T."/>
            <person name="Yoshinaga Y."/>
            <person name="Martin F.M."/>
            <person name="Grigoriev I.V."/>
            <person name="Hibbett D.S."/>
        </authorList>
    </citation>
    <scope>NUCLEOTIDE SEQUENCE [LARGE SCALE GENOMIC DNA]</scope>
    <source>
        <strain evidence="9 10">CBS 109695</strain>
    </source>
</reference>
<name>A0A166I7Z9_9AGAM</name>
<dbReference type="InterPro" id="IPR051415">
    <property type="entry name" value="LAAT-1"/>
</dbReference>
<evidence type="ECO:0000256" key="2">
    <source>
        <dbReference type="ARBA" id="ARBA00022692"/>
    </source>
</evidence>
<keyword evidence="2 8" id="KW-0812">Transmembrane</keyword>
<dbReference type="GO" id="GO:0034488">
    <property type="term" value="P:basic amino acid transmembrane export from vacuole"/>
    <property type="evidence" value="ECO:0007669"/>
    <property type="project" value="TreeGrafter"/>
</dbReference>
<evidence type="ECO:0008006" key="11">
    <source>
        <dbReference type="Google" id="ProtNLM"/>
    </source>
</evidence>
<dbReference type="InterPro" id="IPR006603">
    <property type="entry name" value="PQ-loop_rpt"/>
</dbReference>
<feature type="transmembrane region" description="Helical" evidence="8">
    <location>
        <begin position="253"/>
        <end position="271"/>
    </location>
</feature>
<feature type="compositionally biased region" description="Basic and acidic residues" evidence="7">
    <location>
        <begin position="149"/>
        <end position="158"/>
    </location>
</feature>
<feature type="region of interest" description="Disordered" evidence="7">
    <location>
        <begin position="129"/>
        <end position="248"/>
    </location>
</feature>
<dbReference type="STRING" id="436010.A0A166I7Z9"/>
<evidence type="ECO:0000256" key="3">
    <source>
        <dbReference type="ARBA" id="ARBA00022989"/>
    </source>
</evidence>
<dbReference type="SMART" id="SM00679">
    <property type="entry name" value="CTNS"/>
    <property type="match status" value="2"/>
</dbReference>
<dbReference type="AlphaFoldDB" id="A0A166I7Z9"/>
<dbReference type="EMBL" id="KV417563">
    <property type="protein sequence ID" value="KZP19544.1"/>
    <property type="molecule type" value="Genomic_DNA"/>
</dbReference>
<feature type="compositionally biased region" description="Basic and acidic residues" evidence="7">
    <location>
        <begin position="220"/>
        <end position="230"/>
    </location>
</feature>
<dbReference type="PANTHER" id="PTHR16201:SF34">
    <property type="entry name" value="LYSOSOMAL AMINO ACID TRANSPORTER 1"/>
    <property type="match status" value="1"/>
</dbReference>
<feature type="transmembrane region" description="Helical" evidence="8">
    <location>
        <begin position="344"/>
        <end position="369"/>
    </location>
</feature>
<keyword evidence="10" id="KW-1185">Reference proteome</keyword>
<protein>
    <recommendedName>
        <fullName evidence="11">PQ-loop-domain-containing protein</fullName>
    </recommendedName>
</protein>
<evidence type="ECO:0000313" key="9">
    <source>
        <dbReference type="EMBL" id="KZP19544.1"/>
    </source>
</evidence>
<dbReference type="Pfam" id="PF04193">
    <property type="entry name" value="PQ-loop"/>
    <property type="match status" value="2"/>
</dbReference>
<evidence type="ECO:0000256" key="4">
    <source>
        <dbReference type="ARBA" id="ARBA00023136"/>
    </source>
</evidence>
<sequence>MDALSEFAGYLSIATWLGAQFPQVYKNYKAQSSDGLALPFLANWLAGDVSNLIGCLLTHQLPFQTWLAMYFSFVDMMLLSQYWYYSSRKPVAPSHAHPRIRATSTISYRSLSAAAAHVAANAALAAQLEPQEPRARPFGRAADQSADMSRTRLSRDATEDGSEDGDLAAMADSFLSEGGRGTGRRKLVSWSSERQGSGRAERPPPANSIHPSLHITASLDRGRSRQREGEPGEEEVVEQTGHTRTSSRASRRGAGLVFLGVWALFGIGTLAGKRDLMASGAGIGKVLTDRLPADAHPVWAALSGDIGAPSTQRILGRFFAWLCTTLYLTSRLPQIWKNFTRKSVAGLSVYLFIFAFLGNFFYVISILTAPDMRASIELREAHIRESVPYLLGSGGTLMFDITIACQCWVYAPKPKRRGHQGSVRGRTAHEEEAGLLSEDAADAPSNI</sequence>
<comment type="subcellular location">
    <subcellularLocation>
        <location evidence="1">Membrane</location>
        <topology evidence="1">Multi-pass membrane protein</topology>
    </subcellularLocation>
</comment>
<evidence type="ECO:0000256" key="5">
    <source>
        <dbReference type="ARBA" id="ARBA00038039"/>
    </source>
</evidence>
<feature type="compositionally biased region" description="Low complexity" evidence="7">
    <location>
        <begin position="238"/>
        <end position="248"/>
    </location>
</feature>
<evidence type="ECO:0000256" key="7">
    <source>
        <dbReference type="SAM" id="MobiDB-lite"/>
    </source>
</evidence>
<proteinExistence type="inferred from homology"/>
<dbReference type="Gene3D" id="1.20.1280.290">
    <property type="match status" value="2"/>
</dbReference>
<comment type="catalytic activity">
    <reaction evidence="6">
        <text>L-histidine(out) + L-arginine(in) = L-histidine(in) + L-arginine(out)</text>
        <dbReference type="Rhea" id="RHEA:71063"/>
        <dbReference type="ChEBI" id="CHEBI:32682"/>
        <dbReference type="ChEBI" id="CHEBI:57595"/>
    </reaction>
</comment>
<dbReference type="GO" id="GO:0000329">
    <property type="term" value="C:fungal-type vacuole membrane"/>
    <property type="evidence" value="ECO:0007669"/>
    <property type="project" value="TreeGrafter"/>
</dbReference>
<dbReference type="Proteomes" id="UP000076532">
    <property type="component" value="Unassembled WGS sequence"/>
</dbReference>
<organism evidence="9 10">
    <name type="scientific">Athelia psychrophila</name>
    <dbReference type="NCBI Taxonomy" id="1759441"/>
    <lineage>
        <taxon>Eukaryota</taxon>
        <taxon>Fungi</taxon>
        <taxon>Dikarya</taxon>
        <taxon>Basidiomycota</taxon>
        <taxon>Agaricomycotina</taxon>
        <taxon>Agaricomycetes</taxon>
        <taxon>Agaricomycetidae</taxon>
        <taxon>Atheliales</taxon>
        <taxon>Atheliaceae</taxon>
        <taxon>Athelia</taxon>
    </lineage>
</organism>
<feature type="region of interest" description="Disordered" evidence="7">
    <location>
        <begin position="414"/>
        <end position="447"/>
    </location>
</feature>
<comment type="similarity">
    <text evidence="5">Belongs to the laat-1 family.</text>
</comment>
<evidence type="ECO:0000313" key="10">
    <source>
        <dbReference type="Proteomes" id="UP000076532"/>
    </source>
</evidence>
<dbReference type="OrthoDB" id="8048523at2759"/>
<evidence type="ECO:0000256" key="1">
    <source>
        <dbReference type="ARBA" id="ARBA00004141"/>
    </source>
</evidence>
<gene>
    <name evidence="9" type="ORF">FIBSPDRAFT_790721</name>
</gene>
<evidence type="ECO:0000256" key="8">
    <source>
        <dbReference type="SAM" id="Phobius"/>
    </source>
</evidence>